<dbReference type="Pfam" id="PF04738">
    <property type="entry name" value="Lant_dehydr_N"/>
    <property type="match status" value="1"/>
</dbReference>
<name>A0A1V4AA84_9ACTN</name>
<dbReference type="InterPro" id="IPR006827">
    <property type="entry name" value="Lant_deHydtase_N"/>
</dbReference>
<accession>A0A1V4AA84</accession>
<dbReference type="AlphaFoldDB" id="A0A1V4AA84"/>
<reference evidence="2 3" key="1">
    <citation type="submission" date="2017-02" db="EMBL/GenBank/DDBJ databases">
        <title>Draft Genome Sequence of Streptomyces tsukubaensis F601, a Producer of the immunosuppressant tacrolimus FK506.</title>
        <authorList>
            <person name="Zong G."/>
            <person name="Zhong C."/>
            <person name="Fu J."/>
            <person name="Qin R."/>
            <person name="Cao G."/>
        </authorList>
    </citation>
    <scope>NUCLEOTIDE SEQUENCE [LARGE SCALE GENOMIC DNA]</scope>
    <source>
        <strain evidence="2 3">F601</strain>
    </source>
</reference>
<sequence>MTTSVPALTNGAVPDRVPGDGWNTLSPFVLRMSGFPFELLADLASKTATSAARHLVTTRGRLDQAVADSHSEGVLAAARTRADGAALRAVRKRRLPPPHILSAIESAEVEAVVQRFATLLHDEARAEEEFLRVFPQEELQASDQVVRLFQQHEDLRDALLVSNESSEPVLSRWIAGTRRPDRRWHKDDQPRVDTLVRHLQRACAKNDTTGHLGPFTLGSFAPGIPGVDARQTPLSRHPLLSRWAGEAIATAMRDDPEVLRQCRPRRAPGASVSGRTLRVLSFDYSSKVSDVGSATREHPPTELDEFAHALFVLCDGERTTAHLAHQVDPTYQDGGLLPQALLDALHSLEELGAIIVGPEIPYGTPDPIPELALHTGDPGGVAWRGLLQEARCHLADFGAPGSTTVQRRATLDSLKAGFEAYTGVSAERGRGTFYGDRSVLHEDCSGRYADLSIGKPLTDLLADGLPLAYDLVMAGPRRRFATESRLLGEWYAKHFPGRSEVGLHEFTTGFIEDSAQLESRYAEMDAAETAFLDRVEDTLLSGGTYDDPRIQVDTATVRELVSSAGELLPALCNPDLMIGARSPEDLAAGDFHLVLSELHSNEESLSHGLFGPMLSERFPAFPTHVLDGYRGLMAADEDLACVTLAHRNKSYIRVPLETFEIEASGRSPLPRDRVAALADLRVVWSGGALRLRHPESGRFLRMAALPYAWLGVRRNPFVPFGFPRHQGGRLLPGRRHPHLPRVTMGPVVLQRESWRVPAADLSARHRRDAFLKVQQVREDRGLCRHLYAKVAGETKPVYCDLDSPLLVRQLTRLAGRSAEPVELSEMLPAPEHLWVSDQRGHYSSELRYAAFSAPTR</sequence>
<comment type="caution">
    <text evidence="2">The sequence shown here is derived from an EMBL/GenBank/DDBJ whole genome shotgun (WGS) entry which is preliminary data.</text>
</comment>
<keyword evidence="3" id="KW-1185">Reference proteome</keyword>
<protein>
    <recommendedName>
        <fullName evidence="1">Lantibiotic dehydratase N-terminal domain-containing protein</fullName>
    </recommendedName>
</protein>
<organism evidence="2 3">
    <name type="scientific">Streptomyces tsukubensis</name>
    <dbReference type="NCBI Taxonomy" id="83656"/>
    <lineage>
        <taxon>Bacteria</taxon>
        <taxon>Bacillati</taxon>
        <taxon>Actinomycetota</taxon>
        <taxon>Actinomycetes</taxon>
        <taxon>Kitasatosporales</taxon>
        <taxon>Streptomycetaceae</taxon>
        <taxon>Streptomyces</taxon>
    </lineage>
</organism>
<proteinExistence type="predicted"/>
<dbReference type="OrthoDB" id="8428173at2"/>
<dbReference type="STRING" id="83656.B1H18_14220"/>
<feature type="domain" description="Lantibiotic dehydratase N-terminal" evidence="1">
    <location>
        <begin position="152"/>
        <end position="809"/>
    </location>
</feature>
<evidence type="ECO:0000313" key="2">
    <source>
        <dbReference type="EMBL" id="OON79712.1"/>
    </source>
</evidence>
<dbReference type="RefSeq" id="WP_077968231.1">
    <property type="nucleotide sequence ID" value="NZ_CP045178.1"/>
</dbReference>
<gene>
    <name evidence="2" type="ORF">B1H18_14220</name>
</gene>
<evidence type="ECO:0000259" key="1">
    <source>
        <dbReference type="Pfam" id="PF04738"/>
    </source>
</evidence>
<dbReference type="Proteomes" id="UP000190539">
    <property type="component" value="Unassembled WGS sequence"/>
</dbReference>
<evidence type="ECO:0000313" key="3">
    <source>
        <dbReference type="Proteomes" id="UP000190539"/>
    </source>
</evidence>
<dbReference type="EMBL" id="MVFC01000009">
    <property type="protein sequence ID" value="OON79712.1"/>
    <property type="molecule type" value="Genomic_DNA"/>
</dbReference>